<feature type="region of interest" description="Disordered" evidence="1">
    <location>
        <begin position="62"/>
        <end position="81"/>
    </location>
</feature>
<dbReference type="OrthoDB" id="412981at2759"/>
<name>A0A4C1ZZT4_EUMVA</name>
<evidence type="ECO:0000256" key="1">
    <source>
        <dbReference type="SAM" id="MobiDB-lite"/>
    </source>
</evidence>
<proteinExistence type="predicted"/>
<dbReference type="AlphaFoldDB" id="A0A4C1ZZT4"/>
<keyword evidence="3" id="KW-1185">Reference proteome</keyword>
<accession>A0A4C1ZZT4</accession>
<feature type="region of interest" description="Disordered" evidence="1">
    <location>
        <begin position="1"/>
        <end position="45"/>
    </location>
</feature>
<dbReference type="Proteomes" id="UP000299102">
    <property type="component" value="Unassembled WGS sequence"/>
</dbReference>
<gene>
    <name evidence="2" type="ORF">EVAR_67534_1</name>
</gene>
<sequence length="81" mass="9332">MDPHTLPEAEKRAERPFEKHIGSTLPPTHQSRSSQMSNHRSFGVRRYDAKTRAEVIAEHLAEQFTPNPPATSRTCRNIMHR</sequence>
<evidence type="ECO:0000313" key="3">
    <source>
        <dbReference type="Proteomes" id="UP000299102"/>
    </source>
</evidence>
<evidence type="ECO:0000313" key="2">
    <source>
        <dbReference type="EMBL" id="GBP92479.1"/>
    </source>
</evidence>
<feature type="compositionally biased region" description="Polar residues" evidence="1">
    <location>
        <begin position="25"/>
        <end position="40"/>
    </location>
</feature>
<dbReference type="EMBL" id="BGZK01002278">
    <property type="protein sequence ID" value="GBP92479.1"/>
    <property type="molecule type" value="Genomic_DNA"/>
</dbReference>
<organism evidence="2 3">
    <name type="scientific">Eumeta variegata</name>
    <name type="common">Bagworm moth</name>
    <name type="synonym">Eumeta japonica</name>
    <dbReference type="NCBI Taxonomy" id="151549"/>
    <lineage>
        <taxon>Eukaryota</taxon>
        <taxon>Metazoa</taxon>
        <taxon>Ecdysozoa</taxon>
        <taxon>Arthropoda</taxon>
        <taxon>Hexapoda</taxon>
        <taxon>Insecta</taxon>
        <taxon>Pterygota</taxon>
        <taxon>Neoptera</taxon>
        <taxon>Endopterygota</taxon>
        <taxon>Lepidoptera</taxon>
        <taxon>Glossata</taxon>
        <taxon>Ditrysia</taxon>
        <taxon>Tineoidea</taxon>
        <taxon>Psychidae</taxon>
        <taxon>Oiketicinae</taxon>
        <taxon>Eumeta</taxon>
    </lineage>
</organism>
<feature type="compositionally biased region" description="Basic and acidic residues" evidence="1">
    <location>
        <begin position="1"/>
        <end position="21"/>
    </location>
</feature>
<reference evidence="2 3" key="1">
    <citation type="journal article" date="2019" name="Commun. Biol.">
        <title>The bagworm genome reveals a unique fibroin gene that provides high tensile strength.</title>
        <authorList>
            <person name="Kono N."/>
            <person name="Nakamura H."/>
            <person name="Ohtoshi R."/>
            <person name="Tomita M."/>
            <person name="Numata K."/>
            <person name="Arakawa K."/>
        </authorList>
    </citation>
    <scope>NUCLEOTIDE SEQUENCE [LARGE SCALE GENOMIC DNA]</scope>
</reference>
<comment type="caution">
    <text evidence="2">The sequence shown here is derived from an EMBL/GenBank/DDBJ whole genome shotgun (WGS) entry which is preliminary data.</text>
</comment>
<protein>
    <submittedName>
        <fullName evidence="2">Uncharacterized protein</fullName>
    </submittedName>
</protein>